<dbReference type="GO" id="GO:0016020">
    <property type="term" value="C:membrane"/>
    <property type="evidence" value="ECO:0007669"/>
    <property type="project" value="UniProtKB-SubCell"/>
</dbReference>
<evidence type="ECO:0000259" key="7">
    <source>
        <dbReference type="Pfam" id="PF00892"/>
    </source>
</evidence>
<accession>A0A9X4IAJ9</accession>
<organism evidence="8">
    <name type="scientific">Neisseria leonii</name>
    <dbReference type="NCBI Taxonomy" id="2995413"/>
    <lineage>
        <taxon>Bacteria</taxon>
        <taxon>Pseudomonadati</taxon>
        <taxon>Pseudomonadota</taxon>
        <taxon>Betaproteobacteria</taxon>
        <taxon>Neisseriales</taxon>
        <taxon>Neisseriaceae</taxon>
        <taxon>Neisseria</taxon>
    </lineage>
</organism>
<evidence type="ECO:0000256" key="4">
    <source>
        <dbReference type="ARBA" id="ARBA00022989"/>
    </source>
</evidence>
<protein>
    <submittedName>
        <fullName evidence="8">DMT family transporter</fullName>
    </submittedName>
</protein>
<dbReference type="SUPFAM" id="SSF103481">
    <property type="entry name" value="Multidrug resistance efflux transporter EmrE"/>
    <property type="match status" value="1"/>
</dbReference>
<dbReference type="InterPro" id="IPR050638">
    <property type="entry name" value="AA-Vitamin_Transporters"/>
</dbReference>
<dbReference type="EMBL" id="CP146598">
    <property type="protein sequence ID" value="WWY02612.1"/>
    <property type="molecule type" value="Genomic_DNA"/>
</dbReference>
<dbReference type="Pfam" id="PF00892">
    <property type="entry name" value="EamA"/>
    <property type="match status" value="1"/>
</dbReference>
<dbReference type="PANTHER" id="PTHR32322">
    <property type="entry name" value="INNER MEMBRANE TRANSPORTER"/>
    <property type="match status" value="1"/>
</dbReference>
<evidence type="ECO:0000313" key="10">
    <source>
        <dbReference type="Proteomes" id="UP001149607"/>
    </source>
</evidence>
<sequence length="150" mass="16757">MFNYQQINSIWKGVLYTVIATYLVSIGNIMSSHMSKQGIDVVSSTSWGLIYGGIISAIMVLYCGYDFTVILSVEYILSLLYLSIFCTAVAFILYLNLIKESGADKAAIATSLFPIVAIMISSVMQEYHFNLFSGIGIFLIFFRFLCQSFL</sequence>
<keyword evidence="5 6" id="KW-0472">Membrane</keyword>
<evidence type="ECO:0000256" key="6">
    <source>
        <dbReference type="SAM" id="Phobius"/>
    </source>
</evidence>
<feature type="transmembrane region" description="Helical" evidence="6">
    <location>
        <begin position="129"/>
        <end position="146"/>
    </location>
</feature>
<dbReference type="RefSeq" id="WP_274584708.1">
    <property type="nucleotide sequence ID" value="NZ_CP146598.1"/>
</dbReference>
<comment type="similarity">
    <text evidence="2">Belongs to the EamA transporter family.</text>
</comment>
<keyword evidence="10" id="KW-1185">Reference proteome</keyword>
<feature type="domain" description="EamA" evidence="7">
    <location>
        <begin position="11"/>
        <end position="142"/>
    </location>
</feature>
<reference evidence="9" key="2">
    <citation type="submission" date="2024-02" db="EMBL/GenBank/DDBJ databases">
        <title>Neisseria leonii sp. nov.</title>
        <authorList>
            <person name="Boutroux M."/>
            <person name="Favre-Rochex S."/>
            <person name="Gorgette O."/>
            <person name="Touak G."/>
            <person name="Muhle E."/>
            <person name="Chesneau O."/>
            <person name="Clermont D."/>
            <person name="Rahi P."/>
        </authorList>
    </citation>
    <scope>NUCLEOTIDE SEQUENCE</scope>
    <source>
        <strain evidence="9">51.81</strain>
    </source>
</reference>
<name>A0A9X4IAJ9_9NEIS</name>
<proteinExistence type="inferred from homology"/>
<reference evidence="8" key="1">
    <citation type="submission" date="2022-10" db="EMBL/GenBank/DDBJ databases">
        <authorList>
            <person name="Boutroux M."/>
        </authorList>
    </citation>
    <scope>NUCLEOTIDE SEQUENCE</scope>
    <source>
        <strain evidence="8">51.81</strain>
    </source>
</reference>
<keyword evidence="4 6" id="KW-1133">Transmembrane helix</keyword>
<keyword evidence="3 6" id="KW-0812">Transmembrane</keyword>
<comment type="subcellular location">
    <subcellularLocation>
        <location evidence="1">Membrane</location>
        <topology evidence="1">Multi-pass membrane protein</topology>
    </subcellularLocation>
</comment>
<feature type="transmembrane region" description="Helical" evidence="6">
    <location>
        <begin position="13"/>
        <end position="30"/>
    </location>
</feature>
<evidence type="ECO:0000313" key="9">
    <source>
        <dbReference type="EMBL" id="WWY02612.1"/>
    </source>
</evidence>
<dbReference type="PANTHER" id="PTHR32322:SF2">
    <property type="entry name" value="EAMA DOMAIN-CONTAINING PROTEIN"/>
    <property type="match status" value="1"/>
</dbReference>
<evidence type="ECO:0000256" key="2">
    <source>
        <dbReference type="ARBA" id="ARBA00007362"/>
    </source>
</evidence>
<gene>
    <name evidence="8" type="ORF">ORY91_000842</name>
    <name evidence="9" type="ORF">V9W64_07825</name>
</gene>
<dbReference type="InterPro" id="IPR000620">
    <property type="entry name" value="EamA_dom"/>
</dbReference>
<dbReference type="InterPro" id="IPR037185">
    <property type="entry name" value="EmrE-like"/>
</dbReference>
<feature type="transmembrane region" description="Helical" evidence="6">
    <location>
        <begin position="42"/>
        <end position="63"/>
    </location>
</feature>
<evidence type="ECO:0000256" key="1">
    <source>
        <dbReference type="ARBA" id="ARBA00004141"/>
    </source>
</evidence>
<dbReference type="Proteomes" id="UP001149607">
    <property type="component" value="Chromosome"/>
</dbReference>
<dbReference type="AlphaFoldDB" id="A0A9X4IAJ9"/>
<evidence type="ECO:0000256" key="5">
    <source>
        <dbReference type="ARBA" id="ARBA00023136"/>
    </source>
</evidence>
<evidence type="ECO:0000256" key="3">
    <source>
        <dbReference type="ARBA" id="ARBA00022692"/>
    </source>
</evidence>
<feature type="transmembrane region" description="Helical" evidence="6">
    <location>
        <begin position="75"/>
        <end position="94"/>
    </location>
</feature>
<dbReference type="EMBL" id="JAPQFL010000002">
    <property type="protein sequence ID" value="MDD9327444.1"/>
    <property type="molecule type" value="Genomic_DNA"/>
</dbReference>
<evidence type="ECO:0000313" key="8">
    <source>
        <dbReference type="EMBL" id="MDD9327444.1"/>
    </source>
</evidence>